<feature type="domain" description="FAD-binding PCMH-type" evidence="2">
    <location>
        <begin position="15"/>
        <end position="181"/>
    </location>
</feature>
<keyword evidence="1" id="KW-0560">Oxidoreductase</keyword>
<dbReference type="Gene3D" id="3.30.70.2520">
    <property type="match status" value="1"/>
</dbReference>
<gene>
    <name evidence="3" type="ORF">RM590_25330</name>
</gene>
<dbReference type="InterPro" id="IPR016166">
    <property type="entry name" value="FAD-bd_PCMH"/>
</dbReference>
<dbReference type="InterPro" id="IPR006094">
    <property type="entry name" value="Oxid_FAD_bind_N"/>
</dbReference>
<proteinExistence type="predicted"/>
<dbReference type="InterPro" id="IPR016167">
    <property type="entry name" value="FAD-bd_PCMH_sub1"/>
</dbReference>
<reference evidence="4" key="1">
    <citation type="submission" date="2023-07" db="EMBL/GenBank/DDBJ databases">
        <title>30 novel species of actinomycetes from the DSMZ collection.</title>
        <authorList>
            <person name="Nouioui I."/>
        </authorList>
    </citation>
    <scope>NUCLEOTIDE SEQUENCE [LARGE SCALE GENOMIC DNA]</scope>
    <source>
        <strain evidence="4">DSM 44938</strain>
    </source>
</reference>
<sequence>MLTTGAPAHNWAGNVTFGAARVHRPAALDELRKIVAGAARVRALGTGHSFNRVADTDGDLVRVDGLPRRVEIDAERSAVTVGAGLRYAEVAAELHAAGFALANLASLPHISVAGSVATGTHGSGDGRRGLASAVSALELVGPEGDLVTLSRDADPGRFPGAVVSLGALGVVTALTLDVEPAFEVAQWVYNGVPLDTVAERFDEVTGAAYSVSTFTDWHGGLGTVWLKRRTDVDGTGPPGPGWLGGTAADALWHPIPGMPAEFCTEQLGVPGPWHERLPHFRPGFTPSRGEELQSELFLPRAAAPAAFAALREVGAAFAPVLQVSEIRTIAADEQWLSPAYGRDTVAVHFTWIKDTEAVLPVLAAVEERLLPLGARPHWGKLTTAAPATVAARYERLPDFRDLVRELDPAGRFRNDFAAGLLGD</sequence>
<dbReference type="PANTHER" id="PTHR43762">
    <property type="entry name" value="L-GULONOLACTONE OXIDASE"/>
    <property type="match status" value="1"/>
</dbReference>
<dbReference type="InterPro" id="IPR016169">
    <property type="entry name" value="FAD-bd_PCMH_sub2"/>
</dbReference>
<dbReference type="Pfam" id="PF04030">
    <property type="entry name" value="ALO"/>
    <property type="match status" value="1"/>
</dbReference>
<comment type="caution">
    <text evidence="3">The sequence shown here is derived from an EMBL/GenBank/DDBJ whole genome shotgun (WGS) entry which is preliminary data.</text>
</comment>
<dbReference type="InterPro" id="IPR010031">
    <property type="entry name" value="FAD_lactone_oxidase-like"/>
</dbReference>
<dbReference type="Gene3D" id="3.30.465.10">
    <property type="match status" value="1"/>
</dbReference>
<evidence type="ECO:0000256" key="1">
    <source>
        <dbReference type="ARBA" id="ARBA00023002"/>
    </source>
</evidence>
<organism evidence="3 4">
    <name type="scientific">Streptomyces litchfieldiae</name>
    <dbReference type="NCBI Taxonomy" id="3075543"/>
    <lineage>
        <taxon>Bacteria</taxon>
        <taxon>Bacillati</taxon>
        <taxon>Actinomycetota</taxon>
        <taxon>Actinomycetes</taxon>
        <taxon>Kitasatosporales</taxon>
        <taxon>Streptomycetaceae</taxon>
        <taxon>Streptomyces</taxon>
    </lineage>
</organism>
<evidence type="ECO:0000259" key="2">
    <source>
        <dbReference type="PROSITE" id="PS51387"/>
    </source>
</evidence>
<dbReference type="Gene3D" id="1.10.45.10">
    <property type="entry name" value="Vanillyl-alcohol Oxidase, Chain A, domain 4"/>
    <property type="match status" value="1"/>
</dbReference>
<dbReference type="Gene3D" id="3.30.70.2530">
    <property type="match status" value="1"/>
</dbReference>
<dbReference type="EMBL" id="JAVREL010000017">
    <property type="protein sequence ID" value="MDT0345884.1"/>
    <property type="molecule type" value="Genomic_DNA"/>
</dbReference>
<evidence type="ECO:0000313" key="4">
    <source>
        <dbReference type="Proteomes" id="UP001183246"/>
    </source>
</evidence>
<dbReference type="InterPro" id="IPR007173">
    <property type="entry name" value="ALO_C"/>
</dbReference>
<dbReference type="Pfam" id="PF01565">
    <property type="entry name" value="FAD_binding_4"/>
    <property type="match status" value="1"/>
</dbReference>
<protein>
    <submittedName>
        <fullName evidence="3">FAD-binding protein</fullName>
    </submittedName>
</protein>
<dbReference type="PIRSF" id="PIRSF000136">
    <property type="entry name" value="LGO_GLO"/>
    <property type="match status" value="1"/>
</dbReference>
<dbReference type="PANTHER" id="PTHR43762:SF1">
    <property type="entry name" value="D-ARABINONO-1,4-LACTONE OXIDASE"/>
    <property type="match status" value="1"/>
</dbReference>
<dbReference type="InterPro" id="IPR016171">
    <property type="entry name" value="Vanillyl_alc_oxidase_C-sub2"/>
</dbReference>
<name>A0ABU2MXX9_9ACTN</name>
<dbReference type="InterPro" id="IPR036318">
    <property type="entry name" value="FAD-bd_PCMH-like_sf"/>
</dbReference>
<accession>A0ABU2MXX9</accession>
<keyword evidence="4" id="KW-1185">Reference proteome</keyword>
<dbReference type="Gene3D" id="3.30.43.10">
    <property type="entry name" value="Uridine Diphospho-n-acetylenolpyruvylglucosamine Reductase, domain 2"/>
    <property type="match status" value="1"/>
</dbReference>
<dbReference type="Proteomes" id="UP001183246">
    <property type="component" value="Unassembled WGS sequence"/>
</dbReference>
<dbReference type="SUPFAM" id="SSF56176">
    <property type="entry name" value="FAD-binding/transporter-associated domain-like"/>
    <property type="match status" value="1"/>
</dbReference>
<dbReference type="RefSeq" id="WP_311707022.1">
    <property type="nucleotide sequence ID" value="NZ_JAVREL010000017.1"/>
</dbReference>
<evidence type="ECO:0000313" key="3">
    <source>
        <dbReference type="EMBL" id="MDT0345884.1"/>
    </source>
</evidence>
<dbReference type="PROSITE" id="PS51387">
    <property type="entry name" value="FAD_PCMH"/>
    <property type="match status" value="1"/>
</dbReference>